<comment type="function">
    <text evidence="7">Hydrolyzes ribosome-free peptidyl-tRNAs (with 1 or more amino acids incorporated), which drop off the ribosome during protein synthesis, or as a result of ribosome stalling.</text>
</comment>
<dbReference type="RefSeq" id="WP_150863170.1">
    <property type="nucleotide sequence ID" value="NZ_VYXP01000003.1"/>
</dbReference>
<evidence type="ECO:0000256" key="5">
    <source>
        <dbReference type="ARBA" id="ARBA00038063"/>
    </source>
</evidence>
<feature type="binding site" evidence="7">
    <location>
        <position position="14"/>
    </location>
    <ligand>
        <name>tRNA</name>
        <dbReference type="ChEBI" id="CHEBI:17843"/>
    </ligand>
</feature>
<proteinExistence type="inferred from homology"/>
<feature type="binding site" evidence="7">
    <location>
        <position position="113"/>
    </location>
    <ligand>
        <name>tRNA</name>
        <dbReference type="ChEBI" id="CHEBI:17843"/>
    </ligand>
</feature>
<dbReference type="GO" id="GO:0072344">
    <property type="term" value="P:rescue of stalled ribosome"/>
    <property type="evidence" value="ECO:0007669"/>
    <property type="project" value="UniProtKB-UniRule"/>
</dbReference>
<gene>
    <name evidence="7" type="primary">pth</name>
    <name evidence="10" type="ORF">F3N42_04310</name>
</gene>
<feature type="active site" description="Proton acceptor" evidence="7">
    <location>
        <position position="19"/>
    </location>
</feature>
<dbReference type="GO" id="GO:0006515">
    <property type="term" value="P:protein quality control for misfolded or incompletely synthesized proteins"/>
    <property type="evidence" value="ECO:0007669"/>
    <property type="project" value="UniProtKB-UniRule"/>
</dbReference>
<dbReference type="Proteomes" id="UP000325372">
    <property type="component" value="Unassembled WGS sequence"/>
</dbReference>
<dbReference type="AlphaFoldDB" id="A0A5N0TBX0"/>
<dbReference type="EC" id="3.1.1.29" evidence="1 7"/>
<dbReference type="HAMAP" id="MF_00083">
    <property type="entry name" value="Pept_tRNA_hydro_bact"/>
    <property type="match status" value="1"/>
</dbReference>
<reference evidence="10 11" key="1">
    <citation type="submission" date="2019-09" db="EMBL/GenBank/DDBJ databases">
        <title>Wenzhouxiangella sp. Genome sequencing and assembly.</title>
        <authorList>
            <person name="Zhang R."/>
        </authorList>
    </citation>
    <scope>NUCLEOTIDE SEQUENCE [LARGE SCALE GENOMIC DNA]</scope>
    <source>
        <strain evidence="10 11">W260</strain>
    </source>
</reference>
<keyword evidence="4 7" id="KW-0694">RNA-binding</keyword>
<accession>A0A5N0TBX0</accession>
<comment type="caution">
    <text evidence="10">The sequence shown here is derived from an EMBL/GenBank/DDBJ whole genome shotgun (WGS) entry which is preliminary data.</text>
</comment>
<dbReference type="CDD" id="cd00462">
    <property type="entry name" value="PTH"/>
    <property type="match status" value="1"/>
</dbReference>
<keyword evidence="11" id="KW-1185">Reference proteome</keyword>
<dbReference type="SUPFAM" id="SSF53178">
    <property type="entry name" value="Peptidyl-tRNA hydrolase-like"/>
    <property type="match status" value="1"/>
</dbReference>
<dbReference type="PANTHER" id="PTHR17224">
    <property type="entry name" value="PEPTIDYL-TRNA HYDROLASE"/>
    <property type="match status" value="1"/>
</dbReference>
<comment type="similarity">
    <text evidence="5 7 9">Belongs to the PTH family.</text>
</comment>
<dbReference type="PANTHER" id="PTHR17224:SF1">
    <property type="entry name" value="PEPTIDYL-TRNA HYDROLASE"/>
    <property type="match status" value="1"/>
</dbReference>
<evidence type="ECO:0000256" key="7">
    <source>
        <dbReference type="HAMAP-Rule" id="MF_00083"/>
    </source>
</evidence>
<evidence type="ECO:0000256" key="2">
    <source>
        <dbReference type="ARBA" id="ARBA00022555"/>
    </source>
</evidence>
<feature type="binding site" evidence="7">
    <location>
        <position position="65"/>
    </location>
    <ligand>
        <name>tRNA</name>
        <dbReference type="ChEBI" id="CHEBI:17843"/>
    </ligand>
</feature>
<dbReference type="FunFam" id="3.40.50.1470:FF:000001">
    <property type="entry name" value="Peptidyl-tRNA hydrolase"/>
    <property type="match status" value="1"/>
</dbReference>
<dbReference type="InterPro" id="IPR036416">
    <property type="entry name" value="Pept_tRNA_hydro_sf"/>
</dbReference>
<dbReference type="InterPro" id="IPR018171">
    <property type="entry name" value="Pept_tRNA_hydro_CS"/>
</dbReference>
<feature type="site" description="Discriminates between blocked and unblocked aminoacyl-tRNA" evidence="7">
    <location>
        <position position="9"/>
    </location>
</feature>
<keyword evidence="2 7" id="KW-0820">tRNA-binding</keyword>
<dbReference type="PROSITE" id="PS01195">
    <property type="entry name" value="PEPT_TRNA_HYDROL_1"/>
    <property type="match status" value="1"/>
</dbReference>
<dbReference type="NCBIfam" id="TIGR00447">
    <property type="entry name" value="pth"/>
    <property type="match status" value="1"/>
</dbReference>
<evidence type="ECO:0000256" key="8">
    <source>
        <dbReference type="RuleBase" id="RU000673"/>
    </source>
</evidence>
<evidence type="ECO:0000256" key="4">
    <source>
        <dbReference type="ARBA" id="ARBA00022884"/>
    </source>
</evidence>
<evidence type="ECO:0000256" key="1">
    <source>
        <dbReference type="ARBA" id="ARBA00013260"/>
    </source>
</evidence>
<dbReference type="GO" id="GO:0004045">
    <property type="term" value="F:peptidyl-tRNA hydrolase activity"/>
    <property type="evidence" value="ECO:0007669"/>
    <property type="project" value="UniProtKB-UniRule"/>
</dbReference>
<evidence type="ECO:0000313" key="10">
    <source>
        <dbReference type="EMBL" id="KAA9132460.1"/>
    </source>
</evidence>
<feature type="binding site" evidence="7">
    <location>
        <position position="67"/>
    </location>
    <ligand>
        <name>tRNA</name>
        <dbReference type="ChEBI" id="CHEBI:17843"/>
    </ligand>
</feature>
<keyword evidence="7" id="KW-0963">Cytoplasm</keyword>
<feature type="site" description="Stabilizes the basic form of H active site to accept a proton" evidence="7">
    <location>
        <position position="92"/>
    </location>
</feature>
<dbReference type="GO" id="GO:0005737">
    <property type="term" value="C:cytoplasm"/>
    <property type="evidence" value="ECO:0007669"/>
    <property type="project" value="UniProtKB-SubCell"/>
</dbReference>
<dbReference type="Pfam" id="PF01195">
    <property type="entry name" value="Pept_tRNA_hydro"/>
    <property type="match status" value="1"/>
</dbReference>
<dbReference type="InterPro" id="IPR001328">
    <property type="entry name" value="Pept_tRNA_hydro"/>
</dbReference>
<protein>
    <recommendedName>
        <fullName evidence="6 7">Peptidyl-tRNA hydrolase</fullName>
        <shortName evidence="7">Pth</shortName>
        <ecNumber evidence="1 7">3.1.1.29</ecNumber>
    </recommendedName>
</protein>
<dbReference type="GO" id="GO:0000049">
    <property type="term" value="F:tRNA binding"/>
    <property type="evidence" value="ECO:0007669"/>
    <property type="project" value="UniProtKB-UniRule"/>
</dbReference>
<evidence type="ECO:0000313" key="11">
    <source>
        <dbReference type="Proteomes" id="UP000325372"/>
    </source>
</evidence>
<dbReference type="PROSITE" id="PS01196">
    <property type="entry name" value="PEPT_TRNA_HYDROL_2"/>
    <property type="match status" value="1"/>
</dbReference>
<evidence type="ECO:0000256" key="9">
    <source>
        <dbReference type="RuleBase" id="RU004320"/>
    </source>
</evidence>
<comment type="catalytic activity">
    <reaction evidence="7 8">
        <text>an N-acyl-L-alpha-aminoacyl-tRNA + H2O = an N-acyl-L-amino acid + a tRNA + H(+)</text>
        <dbReference type="Rhea" id="RHEA:54448"/>
        <dbReference type="Rhea" id="RHEA-COMP:10123"/>
        <dbReference type="Rhea" id="RHEA-COMP:13883"/>
        <dbReference type="ChEBI" id="CHEBI:15377"/>
        <dbReference type="ChEBI" id="CHEBI:15378"/>
        <dbReference type="ChEBI" id="CHEBI:59874"/>
        <dbReference type="ChEBI" id="CHEBI:78442"/>
        <dbReference type="ChEBI" id="CHEBI:138191"/>
        <dbReference type="EC" id="3.1.1.29"/>
    </reaction>
</comment>
<name>A0A5N0TBX0_9GAMM</name>
<comment type="subunit">
    <text evidence="7">Monomer.</text>
</comment>
<evidence type="ECO:0000256" key="3">
    <source>
        <dbReference type="ARBA" id="ARBA00022801"/>
    </source>
</evidence>
<comment type="subcellular location">
    <subcellularLocation>
        <location evidence="7">Cytoplasm</location>
    </subcellularLocation>
</comment>
<sequence length="199" mass="21616">MHLVVGLGNPGPKYTETRHNAGFWFLDELLGGSAAGLRTVSRLQAEVLRTRWREHDLILARPTTFMNHSGQPVRALLDYYDIPVTRLLVAYDELDLDPGVARLKSGGGHGGHNGLRDICRHLGDPGFTRLRLGIGHPGHRDAVTGYVLGRPGRDDRCAIDNAISRSIDVLPLVLDGRLQNAMTALHTSAEPAPPARGAS</sequence>
<evidence type="ECO:0000256" key="6">
    <source>
        <dbReference type="ARBA" id="ARBA00050038"/>
    </source>
</evidence>
<keyword evidence="3 7" id="KW-0378">Hydrolase</keyword>
<dbReference type="Gene3D" id="3.40.50.1470">
    <property type="entry name" value="Peptidyl-tRNA hydrolase"/>
    <property type="match status" value="1"/>
</dbReference>
<dbReference type="EMBL" id="VYXP01000003">
    <property type="protein sequence ID" value="KAA9132460.1"/>
    <property type="molecule type" value="Genomic_DNA"/>
</dbReference>
<comment type="function">
    <text evidence="7">Catalyzes the release of premature peptidyl moieties from peptidyl-tRNA molecules trapped in stalled 50S ribosomal subunits, and thus maintains levels of free tRNAs and 50S ribosomes.</text>
</comment>
<organism evidence="10 11">
    <name type="scientific">Marinihelvus fidelis</name>
    <dbReference type="NCBI Taxonomy" id="2613842"/>
    <lineage>
        <taxon>Bacteria</taxon>
        <taxon>Pseudomonadati</taxon>
        <taxon>Pseudomonadota</taxon>
        <taxon>Gammaproteobacteria</taxon>
        <taxon>Chromatiales</taxon>
        <taxon>Wenzhouxiangellaceae</taxon>
        <taxon>Marinihelvus</taxon>
    </lineage>
</organism>